<dbReference type="PROSITE" id="PS50035">
    <property type="entry name" value="PLD"/>
    <property type="match status" value="2"/>
</dbReference>
<organism evidence="3 4">
    <name type="scientific">Nocardia mexicana</name>
    <dbReference type="NCBI Taxonomy" id="279262"/>
    <lineage>
        <taxon>Bacteria</taxon>
        <taxon>Bacillati</taxon>
        <taxon>Actinomycetota</taxon>
        <taxon>Actinomycetes</taxon>
        <taxon>Mycobacteriales</taxon>
        <taxon>Nocardiaceae</taxon>
        <taxon>Nocardia</taxon>
    </lineage>
</organism>
<dbReference type="AlphaFoldDB" id="A0A370H5G0"/>
<dbReference type="EMBL" id="QQAZ01000007">
    <property type="protein sequence ID" value="RDI49306.1"/>
    <property type="molecule type" value="Genomic_DNA"/>
</dbReference>
<dbReference type="PANTHER" id="PTHR21248">
    <property type="entry name" value="CARDIOLIPIN SYNTHASE"/>
    <property type="match status" value="1"/>
</dbReference>
<accession>A0A370H5G0</accession>
<feature type="region of interest" description="Disordered" evidence="1">
    <location>
        <begin position="23"/>
        <end position="45"/>
    </location>
</feature>
<feature type="domain" description="PLD phosphodiesterase" evidence="2">
    <location>
        <begin position="166"/>
        <end position="188"/>
    </location>
</feature>
<dbReference type="RefSeq" id="WP_114699646.1">
    <property type="nucleotide sequence ID" value="NZ_QQAZ01000007.1"/>
</dbReference>
<reference evidence="3 4" key="1">
    <citation type="submission" date="2018-07" db="EMBL/GenBank/DDBJ databases">
        <title>Genomic Encyclopedia of Type Strains, Phase IV (KMG-IV): sequencing the most valuable type-strain genomes for metagenomic binning, comparative biology and taxonomic classification.</title>
        <authorList>
            <person name="Goeker M."/>
        </authorList>
    </citation>
    <scope>NUCLEOTIDE SEQUENCE [LARGE SCALE GENOMIC DNA]</scope>
    <source>
        <strain evidence="3 4">DSM 44952</strain>
    </source>
</reference>
<dbReference type="GO" id="GO:0030572">
    <property type="term" value="F:phosphatidyltransferase activity"/>
    <property type="evidence" value="ECO:0007669"/>
    <property type="project" value="UniProtKB-ARBA"/>
</dbReference>
<name>A0A370H5G0_9NOCA</name>
<protein>
    <submittedName>
        <fullName evidence="3">Phospholipase D-like protein</fullName>
    </submittedName>
</protein>
<evidence type="ECO:0000256" key="1">
    <source>
        <dbReference type="SAM" id="MobiDB-lite"/>
    </source>
</evidence>
<comment type="caution">
    <text evidence="3">The sequence shown here is derived from an EMBL/GenBank/DDBJ whole genome shotgun (WGS) entry which is preliminary data.</text>
</comment>
<evidence type="ECO:0000313" key="3">
    <source>
        <dbReference type="EMBL" id="RDI49306.1"/>
    </source>
</evidence>
<proteinExistence type="predicted"/>
<sequence>MQGPVGPAAPHLDAVEAKLREVSPGLEGETWQRTHGNELSRASGDPAGWLLQNPGCWGDPKCVRRPGTERLLDRTLEHVSRATRTVDISSLEPFPDGTFLDTLVAGLHAATAAGHHLKMRVLVGGPVSLGAANDPVKFRDILVDRLGGAASDVDLTVATTATDDPALSWNHSKLVVVDGITVIAGGINQWAGDYLDPPDPVIDVDLALRGPAAAPAGRFLDGLWSWVCEHRGIDTGSAGPLPGLATGSSGGSSGFGPSLGYSVVATSEGADCLPRLEQDSNPEPDPVPGGVPVIAVGGRGVSLGRGDKSSDYDPRRPDAEAAGCFGAANLGHDYFNDDREYDTANPDSSAQRALVASAQRHIEISQQDLLGPCPLFTKYDVRLFDILAAKLASGVKVRIVVSDPANHFPPGGYSNMGSLSDLSDVLLERLRLRTGGDDSARTAMCKNLQLASVRAADAPTWDGGKHYRQHTKLISVDRAAFYIGSKNLYPAYLQEFGYIVESPKAAAQLDADLLAPQWKYSQATANVDYAKGACPR</sequence>
<dbReference type="GO" id="GO:0032049">
    <property type="term" value="P:cardiolipin biosynthetic process"/>
    <property type="evidence" value="ECO:0007669"/>
    <property type="project" value="UniProtKB-ARBA"/>
</dbReference>
<keyword evidence="4" id="KW-1185">Reference proteome</keyword>
<feature type="domain" description="PLD phosphodiesterase" evidence="2">
    <location>
        <begin position="465"/>
        <end position="492"/>
    </location>
</feature>
<dbReference type="SUPFAM" id="SSF56024">
    <property type="entry name" value="Phospholipase D/nuclease"/>
    <property type="match status" value="2"/>
</dbReference>
<dbReference type="Gene3D" id="3.30.870.10">
    <property type="entry name" value="Endonuclease Chain A"/>
    <property type="match status" value="2"/>
</dbReference>
<dbReference type="OrthoDB" id="7374490at2"/>
<dbReference type="STRING" id="1210089.GCA_001613165_00927"/>
<dbReference type="InterPro" id="IPR001736">
    <property type="entry name" value="PLipase_D/transphosphatidylase"/>
</dbReference>
<dbReference type="Pfam" id="PF13091">
    <property type="entry name" value="PLDc_2"/>
    <property type="match status" value="1"/>
</dbReference>
<dbReference type="PANTHER" id="PTHR21248:SF22">
    <property type="entry name" value="PHOSPHOLIPASE D"/>
    <property type="match status" value="1"/>
</dbReference>
<evidence type="ECO:0000259" key="2">
    <source>
        <dbReference type="PROSITE" id="PS50035"/>
    </source>
</evidence>
<gene>
    <name evidence="3" type="ORF">DFR68_107434</name>
</gene>
<dbReference type="InterPro" id="IPR025202">
    <property type="entry name" value="PLD-like_dom"/>
</dbReference>
<evidence type="ECO:0000313" key="4">
    <source>
        <dbReference type="Proteomes" id="UP000255355"/>
    </source>
</evidence>
<dbReference type="Proteomes" id="UP000255355">
    <property type="component" value="Unassembled WGS sequence"/>
</dbReference>
<dbReference type="SMART" id="SM00155">
    <property type="entry name" value="PLDc"/>
    <property type="match status" value="2"/>
</dbReference>